<gene>
    <name evidence="2" type="ORF">A4H34_01290</name>
</gene>
<feature type="region of interest" description="Disordered" evidence="1">
    <location>
        <begin position="41"/>
        <end position="63"/>
    </location>
</feature>
<proteinExistence type="predicted"/>
<dbReference type="Proteomes" id="UP000078368">
    <property type="component" value="Unassembled WGS sequence"/>
</dbReference>
<accession>A0A179B2A9</accession>
<reference evidence="2 3" key="1">
    <citation type="submission" date="2016-04" db="EMBL/GenBank/DDBJ databases">
        <title>Peptidophaga gingivicola gen. nov., sp. nov., isolated from human subgingival plaque.</title>
        <authorList>
            <person name="Beall C.J."/>
            <person name="Mokrzan E.M."/>
            <person name="Griffen A.L."/>
            <person name="Leys E.J."/>
        </authorList>
    </citation>
    <scope>NUCLEOTIDE SEQUENCE [LARGE SCALE GENOMIC DNA]</scope>
    <source>
        <strain evidence="2 3">BA112</strain>
    </source>
</reference>
<dbReference type="AlphaFoldDB" id="A0A179B2A9"/>
<organism evidence="2 3">
    <name type="scientific">Peptidiphaga gingivicola</name>
    <dbReference type="NCBI Taxonomy" id="2741497"/>
    <lineage>
        <taxon>Bacteria</taxon>
        <taxon>Bacillati</taxon>
        <taxon>Actinomycetota</taxon>
        <taxon>Actinomycetes</taxon>
        <taxon>Actinomycetales</taxon>
        <taxon>Actinomycetaceae</taxon>
        <taxon>Peptidiphaga</taxon>
    </lineage>
</organism>
<dbReference type="EMBL" id="LVZK01000001">
    <property type="protein sequence ID" value="OAP85856.1"/>
    <property type="molecule type" value="Genomic_DNA"/>
</dbReference>
<evidence type="ECO:0000256" key="1">
    <source>
        <dbReference type="SAM" id="MobiDB-lite"/>
    </source>
</evidence>
<evidence type="ECO:0000313" key="3">
    <source>
        <dbReference type="Proteomes" id="UP000078368"/>
    </source>
</evidence>
<feature type="compositionally biased region" description="Polar residues" evidence="1">
    <location>
        <begin position="46"/>
        <end position="57"/>
    </location>
</feature>
<evidence type="ECO:0000313" key="2">
    <source>
        <dbReference type="EMBL" id="OAP85856.1"/>
    </source>
</evidence>
<protein>
    <submittedName>
        <fullName evidence="2">Uncharacterized protein</fullName>
    </submittedName>
</protein>
<name>A0A179B2A9_9ACTO</name>
<comment type="caution">
    <text evidence="2">The sequence shown here is derived from an EMBL/GenBank/DDBJ whole genome shotgun (WGS) entry which is preliminary data.</text>
</comment>
<sequence length="63" mass="6584">MPGSRSGGAVVRAADFGDKIAKGMKDSLEALAGALDKAREDYNAADHSSSVDFSNLDSRLRGK</sequence>
<dbReference type="STRING" id="1823756.A4H34_01290"/>
<keyword evidence="3" id="KW-1185">Reference proteome</keyword>